<accession>A0A0E9PKH3</accession>
<reference evidence="1" key="2">
    <citation type="journal article" date="2015" name="Fish Shellfish Immunol.">
        <title>Early steps in the European eel (Anguilla anguilla)-Vibrio vulnificus interaction in the gills: Role of the RtxA13 toxin.</title>
        <authorList>
            <person name="Callol A."/>
            <person name="Pajuelo D."/>
            <person name="Ebbesson L."/>
            <person name="Teles M."/>
            <person name="MacKenzie S."/>
            <person name="Amaro C."/>
        </authorList>
    </citation>
    <scope>NUCLEOTIDE SEQUENCE</scope>
</reference>
<dbReference type="EMBL" id="GBXM01103426">
    <property type="protein sequence ID" value="JAH05151.1"/>
    <property type="molecule type" value="Transcribed_RNA"/>
</dbReference>
<reference evidence="1" key="1">
    <citation type="submission" date="2014-11" db="EMBL/GenBank/DDBJ databases">
        <authorList>
            <person name="Amaro Gonzalez C."/>
        </authorList>
    </citation>
    <scope>NUCLEOTIDE SEQUENCE</scope>
</reference>
<proteinExistence type="predicted"/>
<evidence type="ECO:0000313" key="1">
    <source>
        <dbReference type="EMBL" id="JAH05151.1"/>
    </source>
</evidence>
<protein>
    <submittedName>
        <fullName evidence="1">Uncharacterized protein</fullName>
    </submittedName>
</protein>
<organism evidence="1">
    <name type="scientific">Anguilla anguilla</name>
    <name type="common">European freshwater eel</name>
    <name type="synonym">Muraena anguilla</name>
    <dbReference type="NCBI Taxonomy" id="7936"/>
    <lineage>
        <taxon>Eukaryota</taxon>
        <taxon>Metazoa</taxon>
        <taxon>Chordata</taxon>
        <taxon>Craniata</taxon>
        <taxon>Vertebrata</taxon>
        <taxon>Euteleostomi</taxon>
        <taxon>Actinopterygii</taxon>
        <taxon>Neopterygii</taxon>
        <taxon>Teleostei</taxon>
        <taxon>Anguilliformes</taxon>
        <taxon>Anguillidae</taxon>
        <taxon>Anguilla</taxon>
    </lineage>
</organism>
<name>A0A0E9PKH3_ANGAN</name>
<sequence>MNPYFRFRIL</sequence>